<keyword evidence="3" id="KW-1185">Reference proteome</keyword>
<dbReference type="OrthoDB" id="1002608at2759"/>
<dbReference type="Gene3D" id="3.30.420.10">
    <property type="entry name" value="Ribonuclease H-like superfamily/Ribonuclease H"/>
    <property type="match status" value="1"/>
</dbReference>
<accession>A0A1R3GWT1</accession>
<dbReference type="PANTHER" id="PTHR47723:SF19">
    <property type="entry name" value="POLYNUCLEOTIDYL TRANSFERASE, RIBONUCLEASE H-LIKE SUPERFAMILY PROTEIN"/>
    <property type="match status" value="1"/>
</dbReference>
<proteinExistence type="predicted"/>
<sequence length="137" mass="14905">MGRATPIKSTMAAIPTYYMQARILPQSICSSLDRINPIFKAVEFSALAISRPPSQLPTFTPVKWFPPKPGWFKLNTDGSALGNPGRGGAGSIIRDHDGNWVIGSYHSLGSVTNTVAELWSLRDGLTLANKKQISHLK</sequence>
<reference evidence="3" key="1">
    <citation type="submission" date="2013-09" db="EMBL/GenBank/DDBJ databases">
        <title>Corchorus olitorius genome sequencing.</title>
        <authorList>
            <person name="Alam M."/>
            <person name="Haque M.S."/>
            <person name="Islam M.S."/>
            <person name="Emdad E.M."/>
            <person name="Islam M.M."/>
            <person name="Ahmed B."/>
            <person name="Halim A."/>
            <person name="Hossen Q.M.M."/>
            <person name="Hossain M.Z."/>
            <person name="Ahmed R."/>
            <person name="Khan M.M."/>
            <person name="Islam R."/>
            <person name="Rashid M.M."/>
            <person name="Khan S.A."/>
            <person name="Rahman M.S."/>
            <person name="Alam M."/>
            <person name="Yahiya A.S."/>
            <person name="Khan M.S."/>
            <person name="Azam M.S."/>
            <person name="Haque T."/>
            <person name="Lashkar M.Z.H."/>
            <person name="Akhand A.I."/>
            <person name="Morshed G."/>
            <person name="Roy S."/>
            <person name="Uddin K.S."/>
            <person name="Rabeya T."/>
            <person name="Hossain A.S."/>
            <person name="Chowdhury A."/>
            <person name="Snigdha A.R."/>
            <person name="Mortoza M.S."/>
            <person name="Matin S.A."/>
            <person name="Hoque S.M.E."/>
            <person name="Islam M.K."/>
            <person name="Roy D.K."/>
            <person name="Haider R."/>
            <person name="Moosa M.M."/>
            <person name="Elias S.M."/>
            <person name="Hasan A.M."/>
            <person name="Jahan S."/>
            <person name="Shafiuddin M."/>
            <person name="Mahmood N."/>
            <person name="Shommy N.S."/>
        </authorList>
    </citation>
    <scope>NUCLEOTIDE SEQUENCE [LARGE SCALE GENOMIC DNA]</scope>
    <source>
        <strain evidence="3">cv. O-4</strain>
    </source>
</reference>
<dbReference type="CDD" id="cd06222">
    <property type="entry name" value="RNase_H_like"/>
    <property type="match status" value="1"/>
</dbReference>
<protein>
    <recommendedName>
        <fullName evidence="1">RNase H type-1 domain-containing protein</fullName>
    </recommendedName>
</protein>
<dbReference type="EMBL" id="AWUE01021373">
    <property type="protein sequence ID" value="OMO62552.1"/>
    <property type="molecule type" value="Genomic_DNA"/>
</dbReference>
<feature type="domain" description="RNase H type-1" evidence="1">
    <location>
        <begin position="68"/>
        <end position="137"/>
    </location>
</feature>
<dbReference type="STRING" id="93759.A0A1R3GWT1"/>
<name>A0A1R3GWT1_9ROSI</name>
<dbReference type="InterPro" id="IPR036397">
    <property type="entry name" value="RNaseH_sf"/>
</dbReference>
<dbReference type="InterPro" id="IPR012337">
    <property type="entry name" value="RNaseH-like_sf"/>
</dbReference>
<dbReference type="SUPFAM" id="SSF53098">
    <property type="entry name" value="Ribonuclease H-like"/>
    <property type="match status" value="1"/>
</dbReference>
<gene>
    <name evidence="2" type="ORF">COLO4_33037</name>
</gene>
<dbReference type="InterPro" id="IPR002156">
    <property type="entry name" value="RNaseH_domain"/>
</dbReference>
<dbReference type="Pfam" id="PF13456">
    <property type="entry name" value="RVT_3"/>
    <property type="match status" value="1"/>
</dbReference>
<evidence type="ECO:0000259" key="1">
    <source>
        <dbReference type="PROSITE" id="PS50879"/>
    </source>
</evidence>
<comment type="caution">
    <text evidence="2">The sequence shown here is derived from an EMBL/GenBank/DDBJ whole genome shotgun (WGS) entry which is preliminary data.</text>
</comment>
<dbReference type="GO" id="GO:0004523">
    <property type="term" value="F:RNA-DNA hybrid ribonuclease activity"/>
    <property type="evidence" value="ECO:0007669"/>
    <property type="project" value="InterPro"/>
</dbReference>
<dbReference type="Proteomes" id="UP000187203">
    <property type="component" value="Unassembled WGS sequence"/>
</dbReference>
<evidence type="ECO:0000313" key="2">
    <source>
        <dbReference type="EMBL" id="OMO62552.1"/>
    </source>
</evidence>
<dbReference type="PANTHER" id="PTHR47723">
    <property type="entry name" value="OS05G0353850 PROTEIN"/>
    <property type="match status" value="1"/>
</dbReference>
<evidence type="ECO:0000313" key="3">
    <source>
        <dbReference type="Proteomes" id="UP000187203"/>
    </source>
</evidence>
<dbReference type="PROSITE" id="PS50879">
    <property type="entry name" value="RNASE_H_1"/>
    <property type="match status" value="1"/>
</dbReference>
<dbReference type="InterPro" id="IPR053151">
    <property type="entry name" value="RNase_H-like"/>
</dbReference>
<dbReference type="GO" id="GO:0003676">
    <property type="term" value="F:nucleic acid binding"/>
    <property type="evidence" value="ECO:0007669"/>
    <property type="project" value="InterPro"/>
</dbReference>
<dbReference type="AlphaFoldDB" id="A0A1R3GWT1"/>
<dbReference type="InterPro" id="IPR044730">
    <property type="entry name" value="RNase_H-like_dom_plant"/>
</dbReference>
<organism evidence="2 3">
    <name type="scientific">Corchorus olitorius</name>
    <dbReference type="NCBI Taxonomy" id="93759"/>
    <lineage>
        <taxon>Eukaryota</taxon>
        <taxon>Viridiplantae</taxon>
        <taxon>Streptophyta</taxon>
        <taxon>Embryophyta</taxon>
        <taxon>Tracheophyta</taxon>
        <taxon>Spermatophyta</taxon>
        <taxon>Magnoliopsida</taxon>
        <taxon>eudicotyledons</taxon>
        <taxon>Gunneridae</taxon>
        <taxon>Pentapetalae</taxon>
        <taxon>rosids</taxon>
        <taxon>malvids</taxon>
        <taxon>Malvales</taxon>
        <taxon>Malvaceae</taxon>
        <taxon>Grewioideae</taxon>
        <taxon>Apeibeae</taxon>
        <taxon>Corchorus</taxon>
    </lineage>
</organism>